<proteinExistence type="predicted"/>
<dbReference type="Proteomes" id="UP000095281">
    <property type="component" value="Unplaced"/>
</dbReference>
<name>A0A1I8C2A2_MELHA</name>
<accession>A0A1I8C2A2</accession>
<feature type="coiled-coil region" evidence="1">
    <location>
        <begin position="106"/>
        <end position="149"/>
    </location>
</feature>
<organism evidence="2 3">
    <name type="scientific">Meloidogyne hapla</name>
    <name type="common">Root-knot nematode worm</name>
    <dbReference type="NCBI Taxonomy" id="6305"/>
    <lineage>
        <taxon>Eukaryota</taxon>
        <taxon>Metazoa</taxon>
        <taxon>Ecdysozoa</taxon>
        <taxon>Nematoda</taxon>
        <taxon>Chromadorea</taxon>
        <taxon>Rhabditida</taxon>
        <taxon>Tylenchina</taxon>
        <taxon>Tylenchomorpha</taxon>
        <taxon>Tylenchoidea</taxon>
        <taxon>Meloidogynidae</taxon>
        <taxon>Meloidogyninae</taxon>
        <taxon>Meloidogyne</taxon>
    </lineage>
</organism>
<evidence type="ECO:0000313" key="3">
    <source>
        <dbReference type="WBParaSite" id="MhA1_Contig964.frz3.gene7"/>
    </source>
</evidence>
<reference evidence="3" key="1">
    <citation type="submission" date="2016-11" db="UniProtKB">
        <authorList>
            <consortium name="WormBaseParasite"/>
        </authorList>
    </citation>
    <scope>IDENTIFICATION</scope>
</reference>
<sequence>MVSNKPSTTTSLLSSSPTNIASNLIDMDAMLDQLEREESDQETEQKKNLLPVFSTKKLEKVTDDFVKKMVEAEGENVFCNADIEQKAETSQIILETLPDAVNTSTSKTLKNIVENKKENLEDLEDVFDQIDKMDKLIKLEEEIEEKEKLNYLKIEEEIDKEEILLGEENEDKLILSNKVENETKGFYKVKRVLCRSCCSHRRSLAYDENPSNKHRVCTPCNRTLDRIEEYEKRLNENLEEEINRPSTS</sequence>
<dbReference type="AlphaFoldDB" id="A0A1I8C2A2"/>
<protein>
    <submittedName>
        <fullName evidence="3">Uncharacterized protein</fullName>
    </submittedName>
</protein>
<dbReference type="WBParaSite" id="MhA1_Contig964.frz3.gene7">
    <property type="protein sequence ID" value="MhA1_Contig964.frz3.gene7"/>
    <property type="gene ID" value="MhA1_Contig964.frz3.gene7"/>
</dbReference>
<evidence type="ECO:0000313" key="2">
    <source>
        <dbReference type="Proteomes" id="UP000095281"/>
    </source>
</evidence>
<keyword evidence="1" id="KW-0175">Coiled coil</keyword>
<keyword evidence="2" id="KW-1185">Reference proteome</keyword>
<evidence type="ECO:0000256" key="1">
    <source>
        <dbReference type="SAM" id="Coils"/>
    </source>
</evidence>